<dbReference type="InterPro" id="IPR051225">
    <property type="entry name" value="NAD(P)_epim/dehydratase"/>
</dbReference>
<gene>
    <name evidence="3" type="ORF">PLOB_00017819</name>
</gene>
<dbReference type="CDD" id="cd05272">
    <property type="entry name" value="TDH_SDR_e"/>
    <property type="match status" value="1"/>
</dbReference>
<evidence type="ECO:0000313" key="4">
    <source>
        <dbReference type="Proteomes" id="UP001159405"/>
    </source>
</evidence>
<dbReference type="InterPro" id="IPR036291">
    <property type="entry name" value="NAD(P)-bd_dom_sf"/>
</dbReference>
<dbReference type="PANTHER" id="PTHR42687">
    <property type="entry name" value="L-THREONINE 3-DEHYDROGENASE"/>
    <property type="match status" value="1"/>
</dbReference>
<dbReference type="InterPro" id="IPR001509">
    <property type="entry name" value="Epimerase_deHydtase"/>
</dbReference>
<evidence type="ECO:0000313" key="3">
    <source>
        <dbReference type="EMBL" id="CAH3108713.1"/>
    </source>
</evidence>
<dbReference type="PANTHER" id="PTHR42687:SF1">
    <property type="entry name" value="L-THREONINE 3-DEHYDROGENASE, MITOCHONDRIAL"/>
    <property type="match status" value="1"/>
</dbReference>
<dbReference type="Gene3D" id="3.40.50.720">
    <property type="entry name" value="NAD(P)-binding Rossmann-like Domain"/>
    <property type="match status" value="1"/>
</dbReference>
<sequence>MHIIDELLFPKLKKRIVVVLSSTRPSLLLASERRMFARIFRRGQVLCVAKNLLGKNRSFHATLRKESPRILITGSLGQLGRGLAKILREKYGRDNIIMSDIAKASWDVLESGPYIYADILDFKNLQSIVVNERIDWLVHFSAILSAVGEQNVSQALQVNVEGVHNIFELCRRNNLRLFCPSTIGAFGPETPSNPTPDLTIQRPKTIYGVAKVHMELLGEYYHHKFGLDFRSARFPGVISADTAPGGGTTDYAVHIFHEALRQGKYNCYLRKDTRMPMIYLPDCLRATVELLEAPSENLKMRTYNINAISFTPEELANEVRKFIPRLEMAYEPDERQAIADSWPQVLEDSNARKDWGWQHEYDLNAMTIAMLEALAPTVKSSAAHLH</sequence>
<proteinExistence type="inferred from homology"/>
<evidence type="ECO:0000256" key="1">
    <source>
        <dbReference type="ARBA" id="ARBA00007637"/>
    </source>
</evidence>
<dbReference type="Pfam" id="PF01370">
    <property type="entry name" value="Epimerase"/>
    <property type="match status" value="1"/>
</dbReference>
<keyword evidence="4" id="KW-1185">Reference proteome</keyword>
<name>A0ABN8NIP1_9CNID</name>
<comment type="similarity">
    <text evidence="1">Belongs to the NAD(P)-dependent epimerase/dehydratase family.</text>
</comment>
<dbReference type="EMBL" id="CALNXK010000021">
    <property type="protein sequence ID" value="CAH3108713.1"/>
    <property type="molecule type" value="Genomic_DNA"/>
</dbReference>
<dbReference type="SUPFAM" id="SSF51735">
    <property type="entry name" value="NAD(P)-binding Rossmann-fold domains"/>
    <property type="match status" value="1"/>
</dbReference>
<comment type="caution">
    <text evidence="3">The sequence shown here is derived from an EMBL/GenBank/DDBJ whole genome shotgun (WGS) entry which is preliminary data.</text>
</comment>
<feature type="domain" description="NAD-dependent epimerase/dehydratase" evidence="2">
    <location>
        <begin position="70"/>
        <end position="305"/>
    </location>
</feature>
<organism evidence="3 4">
    <name type="scientific">Porites lobata</name>
    <dbReference type="NCBI Taxonomy" id="104759"/>
    <lineage>
        <taxon>Eukaryota</taxon>
        <taxon>Metazoa</taxon>
        <taxon>Cnidaria</taxon>
        <taxon>Anthozoa</taxon>
        <taxon>Hexacorallia</taxon>
        <taxon>Scleractinia</taxon>
        <taxon>Fungiina</taxon>
        <taxon>Poritidae</taxon>
        <taxon>Porites</taxon>
    </lineage>
</organism>
<dbReference type="Proteomes" id="UP001159405">
    <property type="component" value="Unassembled WGS sequence"/>
</dbReference>
<evidence type="ECO:0000259" key="2">
    <source>
        <dbReference type="Pfam" id="PF01370"/>
    </source>
</evidence>
<protein>
    <recommendedName>
        <fullName evidence="2">NAD-dependent epimerase/dehydratase domain-containing protein</fullName>
    </recommendedName>
</protein>
<reference evidence="3 4" key="1">
    <citation type="submission" date="2022-05" db="EMBL/GenBank/DDBJ databases">
        <authorList>
            <consortium name="Genoscope - CEA"/>
            <person name="William W."/>
        </authorList>
    </citation>
    <scope>NUCLEOTIDE SEQUENCE [LARGE SCALE GENOMIC DNA]</scope>
</reference>
<accession>A0ABN8NIP1</accession>